<evidence type="ECO:0008006" key="5">
    <source>
        <dbReference type="Google" id="ProtNLM"/>
    </source>
</evidence>
<dbReference type="OrthoDB" id="7630456at2"/>
<dbReference type="Proteomes" id="UP000185598">
    <property type="component" value="Unassembled WGS sequence"/>
</dbReference>
<dbReference type="EMBL" id="MKIN01000027">
    <property type="protein sequence ID" value="OLP47709.1"/>
    <property type="molecule type" value="Genomic_DNA"/>
</dbReference>
<evidence type="ECO:0000313" key="4">
    <source>
        <dbReference type="Proteomes" id="UP000544107"/>
    </source>
</evidence>
<accession>A0A1Q8ZZU2</accession>
<protein>
    <recommendedName>
        <fullName evidence="5">DUF3168 domain-containing protein</fullName>
    </recommendedName>
</protein>
<dbReference type="Gene3D" id="3.30.2000.30">
    <property type="match status" value="1"/>
</dbReference>
<comment type="caution">
    <text evidence="2">The sequence shown here is derived from an EMBL/GenBank/DDBJ whole genome shotgun (WGS) entry which is preliminary data.</text>
</comment>
<dbReference type="Pfam" id="PF11367">
    <property type="entry name" value="Tail_completion_gp17"/>
    <property type="match status" value="1"/>
</dbReference>
<dbReference type="STRING" id="887144.BJF91_04810"/>
<organism evidence="2 3">
    <name type="scientific">Allorhizobium taibaishanense</name>
    <dbReference type="NCBI Taxonomy" id="887144"/>
    <lineage>
        <taxon>Bacteria</taxon>
        <taxon>Pseudomonadati</taxon>
        <taxon>Pseudomonadota</taxon>
        <taxon>Alphaproteobacteria</taxon>
        <taxon>Hyphomicrobiales</taxon>
        <taxon>Rhizobiaceae</taxon>
        <taxon>Rhizobium/Agrobacterium group</taxon>
        <taxon>Allorhizobium</taxon>
    </lineage>
</organism>
<evidence type="ECO:0000313" key="2">
    <source>
        <dbReference type="EMBL" id="OLP47709.1"/>
    </source>
</evidence>
<dbReference type="EMBL" id="JACIED010000002">
    <property type="protein sequence ID" value="MBB4007309.1"/>
    <property type="molecule type" value="Genomic_DNA"/>
</dbReference>
<gene>
    <name evidence="2" type="ORF">BJF91_04810</name>
    <name evidence="1" type="ORF">GGQ71_001572</name>
</gene>
<dbReference type="AlphaFoldDB" id="A0A1Q8ZZU2"/>
<evidence type="ECO:0000313" key="1">
    <source>
        <dbReference type="EMBL" id="MBB4007309.1"/>
    </source>
</evidence>
<dbReference type="InterPro" id="IPR021508">
    <property type="entry name" value="Gp17-like"/>
</dbReference>
<sequence length="132" mass="14136">MTSPVNQLLTAMTTAILADAGISALVGPDGIKDRRLLRSPEPYLTVGDVTVTDLSTDDDGLLEAQVVLQAWSSMSRREAEALAALVRGLLQDAALPLATASLVSLRHLKTVSRRDIKTGLFLAEQQWRAVIG</sequence>
<keyword evidence="3" id="KW-1185">Reference proteome</keyword>
<evidence type="ECO:0000313" key="3">
    <source>
        <dbReference type="Proteomes" id="UP000185598"/>
    </source>
</evidence>
<name>A0A1Q8ZZU2_9HYPH</name>
<reference evidence="2 3" key="1">
    <citation type="submission" date="2016-09" db="EMBL/GenBank/DDBJ databases">
        <title>Rhizobium oryziradicis sp. nov., isolated from the root of rice.</title>
        <authorList>
            <person name="Zhao J."/>
            <person name="Zhang X."/>
        </authorList>
    </citation>
    <scope>NUCLEOTIDE SEQUENCE [LARGE SCALE GENOMIC DNA]</scope>
    <source>
        <strain evidence="2 3">14971</strain>
    </source>
</reference>
<dbReference type="Proteomes" id="UP000544107">
    <property type="component" value="Unassembled WGS sequence"/>
</dbReference>
<proteinExistence type="predicted"/>
<dbReference type="InterPro" id="IPR053745">
    <property type="entry name" value="Viral_Tail_Comp_sf"/>
</dbReference>
<dbReference type="RefSeq" id="WP_075616883.1">
    <property type="nucleotide sequence ID" value="NZ_JACIED010000002.1"/>
</dbReference>
<reference evidence="1 4" key="2">
    <citation type="submission" date="2020-08" db="EMBL/GenBank/DDBJ databases">
        <title>Genomic Encyclopedia of Type Strains, Phase IV (KMG-IV): sequencing the most valuable type-strain genomes for metagenomic binning, comparative biology and taxonomic classification.</title>
        <authorList>
            <person name="Goeker M."/>
        </authorList>
    </citation>
    <scope>NUCLEOTIDE SEQUENCE [LARGE SCALE GENOMIC DNA]</scope>
    <source>
        <strain evidence="1 4">DSM 100021</strain>
    </source>
</reference>